<evidence type="ECO:0000313" key="1">
    <source>
        <dbReference type="EMBL" id="KAK0462102.1"/>
    </source>
</evidence>
<protein>
    <submittedName>
        <fullName evidence="1">Uncharacterized protein</fullName>
    </submittedName>
</protein>
<dbReference type="Proteomes" id="UP001175211">
    <property type="component" value="Unassembled WGS sequence"/>
</dbReference>
<feature type="non-terminal residue" evidence="1">
    <location>
        <position position="1"/>
    </location>
</feature>
<dbReference type="GeneID" id="85356074"/>
<reference evidence="1" key="1">
    <citation type="submission" date="2023-06" db="EMBL/GenBank/DDBJ databases">
        <authorList>
            <consortium name="Lawrence Berkeley National Laboratory"/>
            <person name="Ahrendt S."/>
            <person name="Sahu N."/>
            <person name="Indic B."/>
            <person name="Wong-Bajracharya J."/>
            <person name="Merenyi Z."/>
            <person name="Ke H.-M."/>
            <person name="Monk M."/>
            <person name="Kocsube S."/>
            <person name="Drula E."/>
            <person name="Lipzen A."/>
            <person name="Balint B."/>
            <person name="Henrissat B."/>
            <person name="Andreopoulos B."/>
            <person name="Martin F.M."/>
            <person name="Harder C.B."/>
            <person name="Rigling D."/>
            <person name="Ford K.L."/>
            <person name="Foster G.D."/>
            <person name="Pangilinan J."/>
            <person name="Papanicolaou A."/>
            <person name="Barry K."/>
            <person name="LaButti K."/>
            <person name="Viragh M."/>
            <person name="Koriabine M."/>
            <person name="Yan M."/>
            <person name="Riley R."/>
            <person name="Champramary S."/>
            <person name="Plett K.L."/>
            <person name="Tsai I.J."/>
            <person name="Slot J."/>
            <person name="Sipos G."/>
            <person name="Plett J."/>
            <person name="Nagy L.G."/>
            <person name="Grigoriev I.V."/>
        </authorList>
    </citation>
    <scope>NUCLEOTIDE SEQUENCE</scope>
    <source>
        <strain evidence="1">CCBAS 213</strain>
    </source>
</reference>
<comment type="caution">
    <text evidence="1">The sequence shown here is derived from an EMBL/GenBank/DDBJ whole genome shotgun (WGS) entry which is preliminary data.</text>
</comment>
<proteinExistence type="predicted"/>
<evidence type="ECO:0000313" key="2">
    <source>
        <dbReference type="Proteomes" id="UP001175211"/>
    </source>
</evidence>
<dbReference type="EMBL" id="JAUEPS010000010">
    <property type="protein sequence ID" value="KAK0462102.1"/>
    <property type="molecule type" value="Genomic_DNA"/>
</dbReference>
<sequence>MEEAHTCRHVPSWTATILVLTTALSLVCTHPPLLFSLVGNDGSPEGNTKIRYSQFNERHPYLCPHTASKYPMAPSSVSSCSEVTAMVRERGGN</sequence>
<gene>
    <name evidence="1" type="ORF">EV420DRAFT_1528988</name>
</gene>
<organism evidence="1 2">
    <name type="scientific">Armillaria tabescens</name>
    <name type="common">Ringless honey mushroom</name>
    <name type="synonym">Agaricus tabescens</name>
    <dbReference type="NCBI Taxonomy" id="1929756"/>
    <lineage>
        <taxon>Eukaryota</taxon>
        <taxon>Fungi</taxon>
        <taxon>Dikarya</taxon>
        <taxon>Basidiomycota</taxon>
        <taxon>Agaricomycotina</taxon>
        <taxon>Agaricomycetes</taxon>
        <taxon>Agaricomycetidae</taxon>
        <taxon>Agaricales</taxon>
        <taxon>Marasmiineae</taxon>
        <taxon>Physalacriaceae</taxon>
        <taxon>Desarmillaria</taxon>
    </lineage>
</organism>
<dbReference type="AlphaFoldDB" id="A0AA39TKC4"/>
<accession>A0AA39TKC4</accession>
<dbReference type="RefSeq" id="XP_060333840.1">
    <property type="nucleotide sequence ID" value="XM_060472526.1"/>
</dbReference>
<keyword evidence="2" id="KW-1185">Reference proteome</keyword>
<name>A0AA39TKC4_ARMTA</name>